<protein>
    <submittedName>
        <fullName evidence="1">Uncharacterized protein</fullName>
    </submittedName>
</protein>
<dbReference type="Proteomes" id="UP000595140">
    <property type="component" value="Unassembled WGS sequence"/>
</dbReference>
<organism evidence="1 2">
    <name type="scientific">Cuscuta campestris</name>
    <dbReference type="NCBI Taxonomy" id="132261"/>
    <lineage>
        <taxon>Eukaryota</taxon>
        <taxon>Viridiplantae</taxon>
        <taxon>Streptophyta</taxon>
        <taxon>Embryophyta</taxon>
        <taxon>Tracheophyta</taxon>
        <taxon>Spermatophyta</taxon>
        <taxon>Magnoliopsida</taxon>
        <taxon>eudicotyledons</taxon>
        <taxon>Gunneridae</taxon>
        <taxon>Pentapetalae</taxon>
        <taxon>asterids</taxon>
        <taxon>lamiids</taxon>
        <taxon>Solanales</taxon>
        <taxon>Convolvulaceae</taxon>
        <taxon>Cuscuteae</taxon>
        <taxon>Cuscuta</taxon>
        <taxon>Cuscuta subgen. Grammica</taxon>
        <taxon>Cuscuta sect. Cleistogrammica</taxon>
    </lineage>
</organism>
<accession>A0A484K999</accession>
<dbReference type="AlphaFoldDB" id="A0A484K999"/>
<evidence type="ECO:0000313" key="1">
    <source>
        <dbReference type="EMBL" id="VFQ61468.1"/>
    </source>
</evidence>
<evidence type="ECO:0000313" key="2">
    <source>
        <dbReference type="Proteomes" id="UP000595140"/>
    </source>
</evidence>
<proteinExistence type="predicted"/>
<dbReference type="EMBL" id="OOIL02000171">
    <property type="protein sequence ID" value="VFQ61468.1"/>
    <property type="molecule type" value="Genomic_DNA"/>
</dbReference>
<reference evidence="1 2" key="1">
    <citation type="submission" date="2018-04" db="EMBL/GenBank/DDBJ databases">
        <authorList>
            <person name="Vogel A."/>
        </authorList>
    </citation>
    <scope>NUCLEOTIDE SEQUENCE [LARGE SCALE GENOMIC DNA]</scope>
</reference>
<sequence>MDDSTLIPSCFRSYGRKEIPDTALHFHSSNRFHGKPTGTSNRSSSVLRHTQVFFSRAIDPSRKSSNFLRLFFYND</sequence>
<keyword evidence="2" id="KW-1185">Reference proteome</keyword>
<name>A0A484K999_9ASTE</name>
<gene>
    <name evidence="1" type="ORF">CCAM_LOCUS3244</name>
</gene>